<evidence type="ECO:0000313" key="1">
    <source>
        <dbReference type="EMBL" id="TFD76523.1"/>
    </source>
</evidence>
<gene>
    <name evidence="1" type="ORF">E3T53_13685</name>
</gene>
<proteinExistence type="predicted"/>
<comment type="caution">
    <text evidence="1">The sequence shown here is derived from an EMBL/GenBank/DDBJ whole genome shotgun (WGS) entry which is preliminary data.</text>
</comment>
<evidence type="ECO:0000313" key="2">
    <source>
        <dbReference type="Proteomes" id="UP000298218"/>
    </source>
</evidence>
<dbReference type="EMBL" id="SOHQ01000037">
    <property type="protein sequence ID" value="TFD76523.1"/>
    <property type="molecule type" value="Genomic_DNA"/>
</dbReference>
<dbReference type="AlphaFoldDB" id="A0A4Y8KLJ6"/>
<reference evidence="1 2" key="1">
    <citation type="submission" date="2019-03" db="EMBL/GenBank/DDBJ databases">
        <title>Genomics of glacier-inhabiting Cryobacterium strains.</title>
        <authorList>
            <person name="Liu Q."/>
            <person name="Xin Y.-H."/>
        </authorList>
    </citation>
    <scope>NUCLEOTIDE SEQUENCE [LARGE SCALE GENOMIC DNA]</scope>
    <source>
        <strain evidence="1 2">CGMCC 1.4292</strain>
    </source>
</reference>
<dbReference type="Proteomes" id="UP000298218">
    <property type="component" value="Unassembled WGS sequence"/>
</dbReference>
<keyword evidence="2" id="KW-1185">Reference proteome</keyword>
<accession>A0A4Y8KLJ6</accession>
<organism evidence="1 2">
    <name type="scientific">Cryobacterium psychrophilum</name>
    <dbReference type="NCBI Taxonomy" id="41988"/>
    <lineage>
        <taxon>Bacteria</taxon>
        <taxon>Bacillati</taxon>
        <taxon>Actinomycetota</taxon>
        <taxon>Actinomycetes</taxon>
        <taxon>Micrococcales</taxon>
        <taxon>Microbacteriaceae</taxon>
        <taxon>Cryobacterium</taxon>
    </lineage>
</organism>
<dbReference type="RefSeq" id="WP_134172828.1">
    <property type="nucleotide sequence ID" value="NZ_SODI01000001.1"/>
</dbReference>
<sequence length="432" mass="45707">MSAAPVTFATRPIEQAGRAALSSRIIVAVVLILLGMRVDLPQGLTVGYLAVIALAPVWLRVLPLYRGAVTIFITGLVCLISGVWLNGLAAPTHVISLGETANVLIGLVGILISIGFVLWAREVMSPSWLALWFGVGLCAGVTSSSGMYAENPWKFGYSFAVTVVALALAHLSGRRWLEFAVIGVLTVVSMFTDSRSSFAILFITAILVVWQMLPTWHWRAGRRRSGGGIIVGMAALATLVFYLAQKAILAGSFGEATRERTVAQLNAAGSLILGGRPELAATLSLMRDRPLGFGAGTLLNPEDLQVAKTGMASINYAPNNGYVEKYMFGGHIELHSVFGDLWAHFGIPGLALTAILLGVVVWGLASSSSVGAASGVMLFLGVNALWALLFGPLYSATRLIIIVVALSLVRRGAVPVTPERPPGRFAQAFPGD</sequence>
<protein>
    <submittedName>
        <fullName evidence="1">Uncharacterized protein</fullName>
    </submittedName>
</protein>
<dbReference type="OrthoDB" id="5181551at2"/>
<name>A0A4Y8KLJ6_9MICO</name>